<keyword evidence="1" id="KW-1133">Transmembrane helix</keyword>
<organism evidence="2 3">
    <name type="scientific">Euplotes crassus</name>
    <dbReference type="NCBI Taxonomy" id="5936"/>
    <lineage>
        <taxon>Eukaryota</taxon>
        <taxon>Sar</taxon>
        <taxon>Alveolata</taxon>
        <taxon>Ciliophora</taxon>
        <taxon>Intramacronucleata</taxon>
        <taxon>Spirotrichea</taxon>
        <taxon>Hypotrichia</taxon>
        <taxon>Euplotida</taxon>
        <taxon>Euplotidae</taxon>
        <taxon>Moneuplotes</taxon>
    </lineage>
</organism>
<accession>A0AAD1XJ30</accession>
<dbReference type="Proteomes" id="UP001295684">
    <property type="component" value="Unassembled WGS sequence"/>
</dbReference>
<feature type="transmembrane region" description="Helical" evidence="1">
    <location>
        <begin position="121"/>
        <end position="149"/>
    </location>
</feature>
<proteinExistence type="predicted"/>
<gene>
    <name evidence="2" type="ORF">ECRASSUSDP1_LOCUS14960</name>
</gene>
<comment type="caution">
    <text evidence="2">The sequence shown here is derived from an EMBL/GenBank/DDBJ whole genome shotgun (WGS) entry which is preliminary data.</text>
</comment>
<keyword evidence="3" id="KW-1185">Reference proteome</keyword>
<reference evidence="2" key="1">
    <citation type="submission" date="2023-07" db="EMBL/GenBank/DDBJ databases">
        <authorList>
            <consortium name="AG Swart"/>
            <person name="Singh M."/>
            <person name="Singh A."/>
            <person name="Seah K."/>
            <person name="Emmerich C."/>
        </authorList>
    </citation>
    <scope>NUCLEOTIDE SEQUENCE</scope>
    <source>
        <strain evidence="2">DP1</strain>
    </source>
</reference>
<evidence type="ECO:0000256" key="1">
    <source>
        <dbReference type="SAM" id="Phobius"/>
    </source>
</evidence>
<keyword evidence="1" id="KW-0472">Membrane</keyword>
<name>A0AAD1XJ30_EUPCR</name>
<sequence length="193" mass="21192">MSIMQQTLTFIKIIECLREDFITSDQMPVKNSVICRNKILSILISFTFKLQNIPFKYVYITVFANSSAYDYYKEGSMSTGGTKTVSIDWDSAVYIVVHPTSSSNAIDIDYKAVRTAKTVSVGAVIGIVLGSICCFIIIIDGIIGTAVFCSIKKAQMDLRNQAETNNGAATAVQISPQPQIITDPAPQPLYMTH</sequence>
<dbReference type="AlphaFoldDB" id="A0AAD1XJ30"/>
<evidence type="ECO:0000313" key="3">
    <source>
        <dbReference type="Proteomes" id="UP001295684"/>
    </source>
</evidence>
<protein>
    <submittedName>
        <fullName evidence="2">Uncharacterized protein</fullName>
    </submittedName>
</protein>
<keyword evidence="1" id="KW-0812">Transmembrane</keyword>
<evidence type="ECO:0000313" key="2">
    <source>
        <dbReference type="EMBL" id="CAI2373614.1"/>
    </source>
</evidence>
<dbReference type="EMBL" id="CAMPGE010014971">
    <property type="protein sequence ID" value="CAI2373614.1"/>
    <property type="molecule type" value="Genomic_DNA"/>
</dbReference>